<dbReference type="PANTHER" id="PTHR10784">
    <property type="entry name" value="TRANSLATION INITIATION FACTOR 6"/>
    <property type="match status" value="1"/>
</dbReference>
<comment type="similarity">
    <text evidence="3">Belongs to the eIF-6 family.</text>
</comment>
<dbReference type="NCBIfam" id="TIGR00323">
    <property type="entry name" value="eIF-6"/>
    <property type="match status" value="1"/>
</dbReference>
<dbReference type="SUPFAM" id="SSF55909">
    <property type="entry name" value="Pentein"/>
    <property type="match status" value="1"/>
</dbReference>
<keyword evidence="5" id="KW-1185">Reference proteome</keyword>
<comment type="function">
    <text evidence="3">Binds to the 50S ribosomal subunit and prevents its association with the 30S ribosomal subunit to form the 70S initiation complex.</text>
</comment>
<comment type="caution">
    <text evidence="4">The sequence shown here is derived from an EMBL/GenBank/DDBJ whole genome shotgun (WGS) entry which is preliminary data.</text>
</comment>
<organism evidence="4 5">
    <name type="scientific">Candidatus Methanodesulfokora washburnensis</name>
    <dbReference type="NCBI Taxonomy" id="2478471"/>
    <lineage>
        <taxon>Archaea</taxon>
        <taxon>Thermoproteota</taxon>
        <taxon>Candidatus Korarchaeia</taxon>
        <taxon>Candidatus Korarchaeia incertae sedis</taxon>
        <taxon>Candidatus Methanodesulfokora</taxon>
    </lineage>
</organism>
<dbReference type="Pfam" id="PF01912">
    <property type="entry name" value="eIF-6"/>
    <property type="match status" value="1"/>
</dbReference>
<dbReference type="Proteomes" id="UP000277582">
    <property type="component" value="Unassembled WGS sequence"/>
</dbReference>
<proteinExistence type="inferred from homology"/>
<keyword evidence="2 3" id="KW-0648">Protein biosynthesis</keyword>
<evidence type="ECO:0000256" key="2">
    <source>
        <dbReference type="ARBA" id="ARBA00022917"/>
    </source>
</evidence>
<dbReference type="GO" id="GO:0042256">
    <property type="term" value="P:cytosolic ribosome assembly"/>
    <property type="evidence" value="ECO:0007669"/>
    <property type="project" value="InterPro"/>
</dbReference>
<dbReference type="EMBL" id="RCOS01000113">
    <property type="protein sequence ID" value="RSN73631.1"/>
    <property type="molecule type" value="Genomic_DNA"/>
</dbReference>
<sequence>MINLPLIRTSIWGSPNLGIYLKVVGNYLLVPPNVKEKFIREVEEALHLRAVPTKIYDTNLLGIFIAGNENGLIAPAVAGIEEIKTLESLGMELEIINSRITALGNAILANSYGALVHPGLSDEDVELIRRTLKVPVVRGKISGIPVVGSLSVITDKGGIVTPSVSEDELKKLRKHFSVDIYPGTVNDGVKFVKLGLVASKEGVAVGALTTPVELDIITQAFGL</sequence>
<dbReference type="HAMAP" id="MF_00032">
    <property type="entry name" value="eIF_6"/>
    <property type="match status" value="1"/>
</dbReference>
<dbReference type="GO" id="GO:0003743">
    <property type="term" value="F:translation initiation factor activity"/>
    <property type="evidence" value="ECO:0007669"/>
    <property type="project" value="UniProtKB-UniRule"/>
</dbReference>
<reference evidence="4 5" key="1">
    <citation type="submission" date="2018-10" db="EMBL/GenBank/DDBJ databases">
        <title>Co-occurring genomic capacity for anaerobic methane metabolism and dissimilatory sulfite reduction discovered in the Korarchaeota.</title>
        <authorList>
            <person name="Mckay L.J."/>
            <person name="Dlakic M."/>
            <person name="Fields M.W."/>
            <person name="Delmont T.O."/>
            <person name="Eren A.M."/>
            <person name="Jay Z.J."/>
            <person name="Klingelsmith K.B."/>
            <person name="Rusch D.B."/>
            <person name="Inskeep W.P."/>
        </authorList>
    </citation>
    <scope>NUCLEOTIDE SEQUENCE [LARGE SCALE GENOMIC DNA]</scope>
    <source>
        <strain evidence="4 5">MDKW</strain>
    </source>
</reference>
<evidence type="ECO:0000256" key="1">
    <source>
        <dbReference type="ARBA" id="ARBA00022540"/>
    </source>
</evidence>
<protein>
    <recommendedName>
        <fullName evidence="3">Translation initiation factor 6</fullName>
        <shortName evidence="3">aIF-6</shortName>
    </recommendedName>
</protein>
<gene>
    <name evidence="3" type="primary">eif6</name>
    <name evidence="4" type="ORF">D6D85_10215</name>
</gene>
<evidence type="ECO:0000256" key="3">
    <source>
        <dbReference type="HAMAP-Rule" id="MF_00032"/>
    </source>
</evidence>
<evidence type="ECO:0000313" key="5">
    <source>
        <dbReference type="Proteomes" id="UP000277582"/>
    </source>
</evidence>
<name>A0A3R9QD44_9CREN</name>
<dbReference type="SMART" id="SM00654">
    <property type="entry name" value="eIF6"/>
    <property type="match status" value="1"/>
</dbReference>
<dbReference type="AlphaFoldDB" id="A0A3R9QD44"/>
<evidence type="ECO:0000313" key="4">
    <source>
        <dbReference type="EMBL" id="RSN73631.1"/>
    </source>
</evidence>
<dbReference type="InterPro" id="IPR002769">
    <property type="entry name" value="eIF6"/>
</dbReference>
<keyword evidence="1 3" id="KW-0396">Initiation factor</keyword>
<dbReference type="PIRSF" id="PIRSF006413">
    <property type="entry name" value="IF-6"/>
    <property type="match status" value="1"/>
</dbReference>
<dbReference type="Gene3D" id="3.75.10.10">
    <property type="entry name" value="L-arginine/glycine Amidinotransferase, Chain A"/>
    <property type="match status" value="1"/>
</dbReference>
<dbReference type="GO" id="GO:0043022">
    <property type="term" value="F:ribosome binding"/>
    <property type="evidence" value="ECO:0007669"/>
    <property type="project" value="InterPro"/>
</dbReference>
<accession>A0A3R9QD44</accession>